<dbReference type="CDD" id="cd03801">
    <property type="entry name" value="GT4_PimA-like"/>
    <property type="match status" value="1"/>
</dbReference>
<evidence type="ECO:0000313" key="4">
    <source>
        <dbReference type="Proteomes" id="UP000239833"/>
    </source>
</evidence>
<dbReference type="PANTHER" id="PTHR12526">
    <property type="entry name" value="GLYCOSYLTRANSFERASE"/>
    <property type="match status" value="1"/>
</dbReference>
<evidence type="ECO:0000259" key="1">
    <source>
        <dbReference type="Pfam" id="PF00534"/>
    </source>
</evidence>
<accession>A0A2L1U735</accession>
<keyword evidence="3" id="KW-0808">Transferase</keyword>
<dbReference type="Gene3D" id="3.40.50.2000">
    <property type="entry name" value="Glycogen Phosphorylase B"/>
    <property type="match status" value="2"/>
</dbReference>
<dbReference type="GeneID" id="64221008"/>
<protein>
    <submittedName>
        <fullName evidence="3">Putative glycosyltransferase YpjH</fullName>
    </submittedName>
</protein>
<evidence type="ECO:0000259" key="2">
    <source>
        <dbReference type="Pfam" id="PF13439"/>
    </source>
</evidence>
<dbReference type="GO" id="GO:0016757">
    <property type="term" value="F:glycosyltransferase activity"/>
    <property type="evidence" value="ECO:0007669"/>
    <property type="project" value="InterPro"/>
</dbReference>
<dbReference type="RefSeq" id="WP_077996363.1">
    <property type="nucleotide sequence ID" value="NZ_CP019655.1"/>
</dbReference>
<organism evidence="3 4">
    <name type="scientific">Paenibacillus larvae subsp. larvae</name>
    <dbReference type="NCBI Taxonomy" id="147375"/>
    <lineage>
        <taxon>Bacteria</taxon>
        <taxon>Bacillati</taxon>
        <taxon>Bacillota</taxon>
        <taxon>Bacilli</taxon>
        <taxon>Bacillales</taxon>
        <taxon>Paenibacillaceae</taxon>
        <taxon>Paenibacillus</taxon>
    </lineage>
</organism>
<dbReference type="Pfam" id="PF00534">
    <property type="entry name" value="Glycos_transf_1"/>
    <property type="match status" value="1"/>
</dbReference>
<proteinExistence type="predicted"/>
<dbReference type="Proteomes" id="UP000239833">
    <property type="component" value="Chromosome"/>
</dbReference>
<dbReference type="AlphaFoldDB" id="A0A2L1U735"/>
<dbReference type="InterPro" id="IPR001296">
    <property type="entry name" value="Glyco_trans_1"/>
</dbReference>
<evidence type="ECO:0000313" key="3">
    <source>
        <dbReference type="EMBL" id="AVF28731.1"/>
    </source>
</evidence>
<dbReference type="InterPro" id="IPR028098">
    <property type="entry name" value="Glyco_trans_4-like_N"/>
</dbReference>
<dbReference type="EMBL" id="CP019655">
    <property type="protein sequence ID" value="AVF28731.1"/>
    <property type="molecule type" value="Genomic_DNA"/>
</dbReference>
<gene>
    <name evidence="3" type="primary">ypjH_2</name>
    <name evidence="3" type="ORF">ERICIII_04722</name>
</gene>
<reference evidence="4" key="1">
    <citation type="submission" date="2017-02" db="EMBL/GenBank/DDBJ databases">
        <title>Delineation of Paenibacillus larvae strains originating from foulbrood outbreaks.</title>
        <authorList>
            <person name="Beims H."/>
            <person name="Bunk B."/>
            <person name="Sproeer C."/>
            <person name="Mohr K.I."/>
            <person name="Pradella S."/>
            <person name="Guenther G."/>
            <person name="Rohde M."/>
            <person name="von der Ohe W."/>
            <person name="Steinert M."/>
        </authorList>
    </citation>
    <scope>NUCLEOTIDE SEQUENCE [LARGE SCALE GENOMIC DNA]</scope>
    <source>
        <strain evidence="4">Eric_III</strain>
    </source>
</reference>
<sequence>MRILLATYFISPHVGGVWQIMLQLKKRLEYAGHQVDLFASGPDHQSFHMPCSGRTLYKELIRPLLVTKINAALYPDLAYDPWIYHFELENLQMELAAAYFGVDQYDVIHTQDIFAARAFSRVKSARAPLIASLHGSVAEEYKLHFIQVGENLTTSMKWAYHAMYENIGAVSADVTTTSNYWLKHKLVNEFSVPDEKIRVFPYGYDVEGFIQKMMVPSSLTRPPGLKVIFFAGRLVAIKGVHVLLSALAELMKWRQDWVLWIAGEGPEEEGLRQQSAALGLEHVVQFLGSRDDVPYLLSLADICVTPSLLDNQPLSVIEAQIAGKAVVVSNAAGLPEMVEQGVTGIIFPSGDIHSLCYYLNELLGNDIMRQALGNQARQWAVQHWSYELMFHRFLELYYTEIARLH</sequence>
<name>A0A2L1U735_9BACL</name>
<dbReference type="SUPFAM" id="SSF53756">
    <property type="entry name" value="UDP-Glycosyltransferase/glycogen phosphorylase"/>
    <property type="match status" value="1"/>
</dbReference>
<feature type="domain" description="Glycosyl transferase family 1" evidence="1">
    <location>
        <begin position="220"/>
        <end position="379"/>
    </location>
</feature>
<dbReference type="Pfam" id="PF13439">
    <property type="entry name" value="Glyco_transf_4"/>
    <property type="match status" value="1"/>
</dbReference>
<feature type="domain" description="Glycosyltransferase subfamily 4-like N-terminal" evidence="2">
    <location>
        <begin position="14"/>
        <end position="207"/>
    </location>
</feature>